<accession>A0A4Z2HSH7</accession>
<protein>
    <submittedName>
        <fullName evidence="2">Uncharacterized protein</fullName>
    </submittedName>
</protein>
<name>A0A4Z2HSH7_9TELE</name>
<reference evidence="2 3" key="1">
    <citation type="submission" date="2019-03" db="EMBL/GenBank/DDBJ databases">
        <title>First draft genome of Liparis tanakae, snailfish: a comprehensive survey of snailfish specific genes.</title>
        <authorList>
            <person name="Kim W."/>
            <person name="Song I."/>
            <person name="Jeong J.-H."/>
            <person name="Kim D."/>
            <person name="Kim S."/>
            <person name="Ryu S."/>
            <person name="Song J.Y."/>
            <person name="Lee S.K."/>
        </authorList>
    </citation>
    <scope>NUCLEOTIDE SEQUENCE [LARGE SCALE GENOMIC DNA]</scope>
    <source>
        <tissue evidence="2">Muscle</tissue>
    </source>
</reference>
<evidence type="ECO:0000313" key="3">
    <source>
        <dbReference type="Proteomes" id="UP000314294"/>
    </source>
</evidence>
<sequence length="219" mass="24724">MEEVSMKGKRSNRCAEGQREEVILIPREKEERKIEKGRKEDGEQKEHITQRRSAYSQAYNLTPPSTLTLSLHPLAKLPFRSRGNPLISQPEPPRQQEWEEPGANLYVAFGDSLPGGFLLQPGNTGHVEHDSEEEQRLIAKLVQLLLEGFLQLHPAMGRGLGLSLEPQPEVMGLEPEGETEGGQGGAHGQGMETEWRWDEETEETEGRWRKCPSMGETEY</sequence>
<dbReference type="AlphaFoldDB" id="A0A4Z2HSH7"/>
<gene>
    <name evidence="2" type="ORF">EYF80_021171</name>
</gene>
<dbReference type="EMBL" id="SRLO01000187">
    <property type="protein sequence ID" value="TNN68657.1"/>
    <property type="molecule type" value="Genomic_DNA"/>
</dbReference>
<evidence type="ECO:0000256" key="1">
    <source>
        <dbReference type="SAM" id="MobiDB-lite"/>
    </source>
</evidence>
<dbReference type="Proteomes" id="UP000314294">
    <property type="component" value="Unassembled WGS sequence"/>
</dbReference>
<organism evidence="2 3">
    <name type="scientific">Liparis tanakae</name>
    <name type="common">Tanaka's snailfish</name>
    <dbReference type="NCBI Taxonomy" id="230148"/>
    <lineage>
        <taxon>Eukaryota</taxon>
        <taxon>Metazoa</taxon>
        <taxon>Chordata</taxon>
        <taxon>Craniata</taxon>
        <taxon>Vertebrata</taxon>
        <taxon>Euteleostomi</taxon>
        <taxon>Actinopterygii</taxon>
        <taxon>Neopterygii</taxon>
        <taxon>Teleostei</taxon>
        <taxon>Neoteleostei</taxon>
        <taxon>Acanthomorphata</taxon>
        <taxon>Eupercaria</taxon>
        <taxon>Perciformes</taxon>
        <taxon>Cottioidei</taxon>
        <taxon>Cottales</taxon>
        <taxon>Liparidae</taxon>
        <taxon>Liparis</taxon>
    </lineage>
</organism>
<feature type="region of interest" description="Disordered" evidence="1">
    <location>
        <begin position="1"/>
        <end position="56"/>
    </location>
</feature>
<comment type="caution">
    <text evidence="2">The sequence shown here is derived from an EMBL/GenBank/DDBJ whole genome shotgun (WGS) entry which is preliminary data.</text>
</comment>
<feature type="compositionally biased region" description="Basic and acidic residues" evidence="1">
    <location>
        <begin position="193"/>
        <end position="208"/>
    </location>
</feature>
<evidence type="ECO:0000313" key="2">
    <source>
        <dbReference type="EMBL" id="TNN68657.1"/>
    </source>
</evidence>
<proteinExistence type="predicted"/>
<feature type="region of interest" description="Disordered" evidence="1">
    <location>
        <begin position="169"/>
        <end position="219"/>
    </location>
</feature>
<feature type="compositionally biased region" description="Basic and acidic residues" evidence="1">
    <location>
        <begin position="16"/>
        <end position="49"/>
    </location>
</feature>
<keyword evidence="3" id="KW-1185">Reference proteome</keyword>